<dbReference type="RefSeq" id="WP_132434212.1">
    <property type="nucleotide sequence ID" value="NZ_SLWK01000009.1"/>
</dbReference>
<evidence type="ECO:0000256" key="2">
    <source>
        <dbReference type="ARBA" id="ARBA00022490"/>
    </source>
</evidence>
<dbReference type="PROSITE" id="PS50995">
    <property type="entry name" value="HTH_MARR_2"/>
    <property type="match status" value="1"/>
</dbReference>
<evidence type="ECO:0000256" key="4">
    <source>
        <dbReference type="ARBA" id="ARBA00023125"/>
    </source>
</evidence>
<dbReference type="PANTHER" id="PTHR42756">
    <property type="entry name" value="TRANSCRIPTIONAL REGULATOR, MARR"/>
    <property type="match status" value="1"/>
</dbReference>
<gene>
    <name evidence="10" type="ORF">EV194_1092</name>
</gene>
<dbReference type="GO" id="GO:0003700">
    <property type="term" value="F:DNA-binding transcription factor activity"/>
    <property type="evidence" value="ECO:0007669"/>
    <property type="project" value="InterPro"/>
</dbReference>
<keyword evidence="2" id="KW-0963">Cytoplasm</keyword>
<dbReference type="PANTHER" id="PTHR42756:SF1">
    <property type="entry name" value="TRANSCRIPTIONAL REPRESSOR OF EMRAB OPERON"/>
    <property type="match status" value="1"/>
</dbReference>
<evidence type="ECO:0000256" key="1">
    <source>
        <dbReference type="ARBA" id="ARBA00004496"/>
    </source>
</evidence>
<dbReference type="InterPro" id="IPR036390">
    <property type="entry name" value="WH_DNA-bd_sf"/>
</dbReference>
<dbReference type="Gene3D" id="1.10.10.10">
    <property type="entry name" value="Winged helix-like DNA-binding domain superfamily/Winged helix DNA-binding domain"/>
    <property type="match status" value="1"/>
</dbReference>
<dbReference type="InterPro" id="IPR000835">
    <property type="entry name" value="HTH_MarR-typ"/>
</dbReference>
<dbReference type="InterPro" id="IPR036388">
    <property type="entry name" value="WH-like_DNA-bd_sf"/>
</dbReference>
<keyword evidence="3" id="KW-0805">Transcription regulation</keyword>
<keyword evidence="11" id="KW-1185">Reference proteome</keyword>
<evidence type="ECO:0000259" key="9">
    <source>
        <dbReference type="PROSITE" id="PS50995"/>
    </source>
</evidence>
<evidence type="ECO:0000256" key="7">
    <source>
        <dbReference type="ARBA" id="ARBA00047188"/>
    </source>
</evidence>
<evidence type="ECO:0000256" key="3">
    <source>
        <dbReference type="ARBA" id="ARBA00023015"/>
    </source>
</evidence>
<accession>A0A4R2GG03</accession>
<dbReference type="Proteomes" id="UP000295221">
    <property type="component" value="Unassembled WGS sequence"/>
</dbReference>
<organism evidence="10 11">
    <name type="scientific">Natronoflexus pectinivorans</name>
    <dbReference type="NCBI Taxonomy" id="682526"/>
    <lineage>
        <taxon>Bacteria</taxon>
        <taxon>Pseudomonadati</taxon>
        <taxon>Bacteroidota</taxon>
        <taxon>Bacteroidia</taxon>
        <taxon>Marinilabiliales</taxon>
        <taxon>Marinilabiliaceae</taxon>
        <taxon>Natronoflexus</taxon>
    </lineage>
</organism>
<evidence type="ECO:0000313" key="10">
    <source>
        <dbReference type="EMBL" id="TCO07186.1"/>
    </source>
</evidence>
<protein>
    <recommendedName>
        <fullName evidence="7">HTH-type transcriptional regulator SarZ</fullName>
    </recommendedName>
    <alternativeName>
        <fullName evidence="8">Staphylococcal accessory regulator Z</fullName>
    </alternativeName>
</protein>
<feature type="domain" description="HTH marR-type" evidence="9">
    <location>
        <begin position="9"/>
        <end position="139"/>
    </location>
</feature>
<evidence type="ECO:0000256" key="5">
    <source>
        <dbReference type="ARBA" id="ARBA00023163"/>
    </source>
</evidence>
<dbReference type="InterPro" id="IPR055166">
    <property type="entry name" value="Transc_reg_Sar_Rot_HTH"/>
</dbReference>
<sequence length="150" mass="17277">MEYDQLKLENQLCFPVYAASRLIIREYQPFLDKLGITYPQYLVLMVLWETDEITVNEISGKLILNTNTVTPLLKRMEALGLIKRVRSNSDERKVLISLSDKGKKMREKAASIPLQLIEKINDESIDLNILMELKNTLNSLISLLDKPRKG</sequence>
<dbReference type="GO" id="GO:0003677">
    <property type="term" value="F:DNA binding"/>
    <property type="evidence" value="ECO:0007669"/>
    <property type="project" value="UniProtKB-KW"/>
</dbReference>
<proteinExistence type="inferred from homology"/>
<dbReference type="AlphaFoldDB" id="A0A4R2GG03"/>
<dbReference type="SMART" id="SM00347">
    <property type="entry name" value="HTH_MARR"/>
    <property type="match status" value="1"/>
</dbReference>
<keyword evidence="5" id="KW-0804">Transcription</keyword>
<comment type="caution">
    <text evidence="10">The sequence shown here is derived from an EMBL/GenBank/DDBJ whole genome shotgun (WGS) entry which is preliminary data.</text>
</comment>
<dbReference type="OrthoDB" id="9806864at2"/>
<dbReference type="SUPFAM" id="SSF46785">
    <property type="entry name" value="Winged helix' DNA-binding domain"/>
    <property type="match status" value="1"/>
</dbReference>
<evidence type="ECO:0000256" key="6">
    <source>
        <dbReference type="ARBA" id="ARBA00046337"/>
    </source>
</evidence>
<dbReference type="PRINTS" id="PR00598">
    <property type="entry name" value="HTHMARR"/>
</dbReference>
<evidence type="ECO:0000313" key="11">
    <source>
        <dbReference type="Proteomes" id="UP000295221"/>
    </source>
</evidence>
<dbReference type="GO" id="GO:0005737">
    <property type="term" value="C:cytoplasm"/>
    <property type="evidence" value="ECO:0007669"/>
    <property type="project" value="UniProtKB-SubCell"/>
</dbReference>
<name>A0A4R2GG03_9BACT</name>
<comment type="similarity">
    <text evidence="6">Belongs to the SarZ family.</text>
</comment>
<keyword evidence="4 10" id="KW-0238">DNA-binding</keyword>
<dbReference type="EMBL" id="SLWK01000009">
    <property type="protein sequence ID" value="TCO07186.1"/>
    <property type="molecule type" value="Genomic_DNA"/>
</dbReference>
<dbReference type="FunFam" id="1.10.10.10:FF:000163">
    <property type="entry name" value="MarR family transcriptional regulator"/>
    <property type="match status" value="1"/>
</dbReference>
<reference evidence="10 11" key="1">
    <citation type="submission" date="2019-03" db="EMBL/GenBank/DDBJ databases">
        <title>Genomic Encyclopedia of Type Strains, Phase IV (KMG-IV): sequencing the most valuable type-strain genomes for metagenomic binning, comparative biology and taxonomic classification.</title>
        <authorList>
            <person name="Goeker M."/>
        </authorList>
    </citation>
    <scope>NUCLEOTIDE SEQUENCE [LARGE SCALE GENOMIC DNA]</scope>
    <source>
        <strain evidence="10 11">DSM 24179</strain>
    </source>
</reference>
<dbReference type="Pfam" id="PF22381">
    <property type="entry name" value="Staph_reg_Sar_Rot"/>
    <property type="match status" value="1"/>
</dbReference>
<comment type="subcellular location">
    <subcellularLocation>
        <location evidence="1">Cytoplasm</location>
    </subcellularLocation>
</comment>
<evidence type="ECO:0000256" key="8">
    <source>
        <dbReference type="ARBA" id="ARBA00047207"/>
    </source>
</evidence>